<organism evidence="12 13">
    <name type="scientific">Meiothermus hypogaeus NBRC 106114</name>
    <dbReference type="NCBI Taxonomy" id="1227553"/>
    <lineage>
        <taxon>Bacteria</taxon>
        <taxon>Thermotogati</taxon>
        <taxon>Deinococcota</taxon>
        <taxon>Deinococci</taxon>
        <taxon>Thermales</taxon>
        <taxon>Thermaceae</taxon>
        <taxon>Meiothermus</taxon>
    </lineage>
</organism>
<keyword evidence="6 9" id="KW-1133">Transmembrane helix</keyword>
<feature type="domain" description="Polysaccharide chain length determinant N-terminal" evidence="10">
    <location>
        <begin position="12"/>
        <end position="99"/>
    </location>
</feature>
<dbReference type="GO" id="GO:0005886">
    <property type="term" value="C:plasma membrane"/>
    <property type="evidence" value="ECO:0007669"/>
    <property type="project" value="UniProtKB-SubCell"/>
</dbReference>
<dbReference type="InterPro" id="IPR003856">
    <property type="entry name" value="LPS_length_determ_N"/>
</dbReference>
<sequence>MNGISQIPPEPELDLVRLGRTLKRHALWILAFAVLLSVATFVLSSLQTPVYQASTRLLAAQSNVLSGSNLLGTVPASALIDAGAYREAALSNLVLGRTLKAAGLGTTPRDLERFARSSRVRTVEGKNSNVIILSVRNPDPDRAAEIANIWARSLSQWDDERVRGSFGNFRESLEAQLAVVSGQINQTTNRSDENLASLQTLRASLLRDIDLMRALERSATGQLSLIDRAVSPSRPASPRPLLYAVVAFLLGLTLAVGLVLMREAGVRSVRNADEAFSLTSLPLLGEFPEMPAGAGRTLSPEVASYLDINVTHTIAGGNPRIIAITSPAALEGKSSVAISLARACARAGKLTLLIDLNSRKPVLHKEFSITQSQDIVSALVNLPRVLPQPTLVENNLYVIPCLQPLENPPRLLSELFRPFITHLKESGQYDMIIIDTPPVLSVTDTLIMAPYVSGVLMVVREGQTDRRQLRTALEILKRVGAQTLGLVMNRVRESQTLPKPDKVYEGSSRSTGIFKPRLEEKS</sequence>
<comment type="subcellular location">
    <subcellularLocation>
        <location evidence="1">Cell membrane</location>
        <topology evidence="1">Multi-pass membrane protein</topology>
    </subcellularLocation>
</comment>
<evidence type="ECO:0000256" key="2">
    <source>
        <dbReference type="ARBA" id="ARBA00022475"/>
    </source>
</evidence>
<evidence type="ECO:0000256" key="1">
    <source>
        <dbReference type="ARBA" id="ARBA00004651"/>
    </source>
</evidence>
<dbReference type="InterPro" id="IPR005702">
    <property type="entry name" value="Wzc-like_C"/>
</dbReference>
<dbReference type="Pfam" id="PF13807">
    <property type="entry name" value="GNVR"/>
    <property type="match status" value="1"/>
</dbReference>
<keyword evidence="4" id="KW-0547">Nucleotide-binding</keyword>
<dbReference type="PANTHER" id="PTHR32309">
    <property type="entry name" value="TYROSINE-PROTEIN KINASE"/>
    <property type="match status" value="1"/>
</dbReference>
<evidence type="ECO:0000256" key="3">
    <source>
        <dbReference type="ARBA" id="ARBA00022692"/>
    </source>
</evidence>
<dbReference type="OrthoDB" id="9794577at2"/>
<dbReference type="InterPro" id="IPR027417">
    <property type="entry name" value="P-loop_NTPase"/>
</dbReference>
<evidence type="ECO:0000313" key="12">
    <source>
        <dbReference type="EMBL" id="GEM84099.1"/>
    </source>
</evidence>
<dbReference type="InterPro" id="IPR032807">
    <property type="entry name" value="GNVR"/>
</dbReference>
<feature type="transmembrane region" description="Helical" evidence="9">
    <location>
        <begin position="26"/>
        <end position="46"/>
    </location>
</feature>
<evidence type="ECO:0000256" key="9">
    <source>
        <dbReference type="SAM" id="Phobius"/>
    </source>
</evidence>
<accession>A0A511R3B4</accession>
<dbReference type="AlphaFoldDB" id="A0A511R3B4"/>
<feature type="region of interest" description="Disordered" evidence="8">
    <location>
        <begin position="497"/>
        <end position="522"/>
    </location>
</feature>
<dbReference type="InterPro" id="IPR050445">
    <property type="entry name" value="Bact_polysacc_biosynth/exp"/>
</dbReference>
<dbReference type="Pfam" id="PF02706">
    <property type="entry name" value="Wzz"/>
    <property type="match status" value="1"/>
</dbReference>
<evidence type="ECO:0000313" key="13">
    <source>
        <dbReference type="Proteomes" id="UP000321197"/>
    </source>
</evidence>
<dbReference type="Gene3D" id="3.40.50.300">
    <property type="entry name" value="P-loop containing nucleotide triphosphate hydrolases"/>
    <property type="match status" value="1"/>
</dbReference>
<reference evidence="12 13" key="1">
    <citation type="submission" date="2019-07" db="EMBL/GenBank/DDBJ databases">
        <title>Whole genome shotgun sequence of Meiothermus hypogaeus NBRC 106114.</title>
        <authorList>
            <person name="Hosoyama A."/>
            <person name="Uohara A."/>
            <person name="Ohji S."/>
            <person name="Ichikawa N."/>
        </authorList>
    </citation>
    <scope>NUCLEOTIDE SEQUENCE [LARGE SCALE GENOMIC DNA]</scope>
    <source>
        <strain evidence="12 13">NBRC 106114</strain>
    </source>
</reference>
<feature type="transmembrane region" description="Helical" evidence="9">
    <location>
        <begin position="241"/>
        <end position="261"/>
    </location>
</feature>
<evidence type="ECO:0000256" key="4">
    <source>
        <dbReference type="ARBA" id="ARBA00022741"/>
    </source>
</evidence>
<feature type="domain" description="Tyrosine-protein kinase G-rich" evidence="11">
    <location>
        <begin position="204"/>
        <end position="264"/>
    </location>
</feature>
<keyword evidence="7 9" id="KW-0472">Membrane</keyword>
<dbReference type="EMBL" id="BJXL01000077">
    <property type="protein sequence ID" value="GEM84099.1"/>
    <property type="molecule type" value="Genomic_DNA"/>
</dbReference>
<evidence type="ECO:0000259" key="10">
    <source>
        <dbReference type="Pfam" id="PF02706"/>
    </source>
</evidence>
<dbReference type="SUPFAM" id="SSF52540">
    <property type="entry name" value="P-loop containing nucleoside triphosphate hydrolases"/>
    <property type="match status" value="1"/>
</dbReference>
<dbReference type="Proteomes" id="UP000321197">
    <property type="component" value="Unassembled WGS sequence"/>
</dbReference>
<evidence type="ECO:0000259" key="11">
    <source>
        <dbReference type="Pfam" id="PF13807"/>
    </source>
</evidence>
<evidence type="ECO:0000256" key="6">
    <source>
        <dbReference type="ARBA" id="ARBA00022989"/>
    </source>
</evidence>
<proteinExistence type="predicted"/>
<dbReference type="PANTHER" id="PTHR32309:SF31">
    <property type="entry name" value="CAPSULAR EXOPOLYSACCHARIDE FAMILY"/>
    <property type="match status" value="1"/>
</dbReference>
<evidence type="ECO:0000256" key="7">
    <source>
        <dbReference type="ARBA" id="ARBA00023136"/>
    </source>
</evidence>
<name>A0A511R3B4_9DEIN</name>
<keyword evidence="5" id="KW-0067">ATP-binding</keyword>
<evidence type="ECO:0000256" key="5">
    <source>
        <dbReference type="ARBA" id="ARBA00022840"/>
    </source>
</evidence>
<keyword evidence="2" id="KW-1003">Cell membrane</keyword>
<gene>
    <name evidence="12" type="ORF">MHY01S_22650</name>
</gene>
<evidence type="ECO:0000256" key="8">
    <source>
        <dbReference type="SAM" id="MobiDB-lite"/>
    </source>
</evidence>
<dbReference type="CDD" id="cd05387">
    <property type="entry name" value="BY-kinase"/>
    <property type="match status" value="1"/>
</dbReference>
<comment type="caution">
    <text evidence="12">The sequence shown here is derived from an EMBL/GenBank/DDBJ whole genome shotgun (WGS) entry which is preliminary data.</text>
</comment>
<keyword evidence="3 9" id="KW-0812">Transmembrane</keyword>
<protein>
    <submittedName>
        <fullName evidence="12">Uncharacterized protein</fullName>
    </submittedName>
</protein>